<dbReference type="InterPro" id="IPR036390">
    <property type="entry name" value="WH_DNA-bd_sf"/>
</dbReference>
<dbReference type="Proteomes" id="UP000502996">
    <property type="component" value="Chromosome"/>
</dbReference>
<dbReference type="InterPro" id="IPR050832">
    <property type="entry name" value="Bact_Acetyltransf"/>
</dbReference>
<dbReference type="SUPFAM" id="SSF55729">
    <property type="entry name" value="Acyl-CoA N-acyltransferases (Nat)"/>
    <property type="match status" value="1"/>
</dbReference>
<dbReference type="InterPro" id="IPR000835">
    <property type="entry name" value="HTH_MarR-typ"/>
</dbReference>
<dbReference type="PROSITE" id="PS51186">
    <property type="entry name" value="GNAT"/>
    <property type="match status" value="1"/>
</dbReference>
<sequence length="298" mass="32514">MSTTAVLRRFNRTYTQRIGVLEESFLGLGLPLGAARLAFEVGAVGEAGATVRGLRARLGLDSGHLARLLRRLKEAELVTVAPDPADRRRRTVTLTRKGRGFLRRLDDRSEELAARLVAPLTPRQQERLVAALATADLLVRAATVDLRTVHPAAPEARAAVSAYFEELRERFGFDPGQPDDERAMAPGAGVFVVATSDGEPVACGGVQALEPGVGEVKRMWVHPDWRGAGLGARLLRHLEQVAVDLGHHTVRLDTNGTLTEAIAMYERAGYRRTERYNDNPFAQAWFEKAVPSARPDGG</sequence>
<dbReference type="PANTHER" id="PTHR43877">
    <property type="entry name" value="AMINOALKYLPHOSPHONATE N-ACETYLTRANSFERASE-RELATED-RELATED"/>
    <property type="match status" value="1"/>
</dbReference>
<evidence type="ECO:0000313" key="5">
    <source>
        <dbReference type="EMBL" id="QIG42072.1"/>
    </source>
</evidence>
<dbReference type="Gene3D" id="3.40.630.30">
    <property type="match status" value="1"/>
</dbReference>
<dbReference type="EMBL" id="CP049257">
    <property type="protein sequence ID" value="QIG42072.1"/>
    <property type="molecule type" value="Genomic_DNA"/>
</dbReference>
<feature type="domain" description="HTH marR-type" evidence="3">
    <location>
        <begin position="1"/>
        <end position="137"/>
    </location>
</feature>
<dbReference type="CDD" id="cd04301">
    <property type="entry name" value="NAT_SF"/>
    <property type="match status" value="1"/>
</dbReference>
<evidence type="ECO:0000313" key="6">
    <source>
        <dbReference type="Proteomes" id="UP000502996"/>
    </source>
</evidence>
<keyword evidence="2" id="KW-0012">Acyltransferase</keyword>
<keyword evidence="1" id="KW-0808">Transferase</keyword>
<dbReference type="RefSeq" id="WP_165229021.1">
    <property type="nucleotide sequence ID" value="NZ_CP049257.1"/>
</dbReference>
<dbReference type="Gene3D" id="1.10.10.10">
    <property type="entry name" value="Winged helix-like DNA-binding domain superfamily/Winged helix DNA-binding domain"/>
    <property type="match status" value="1"/>
</dbReference>
<dbReference type="PROSITE" id="PS50995">
    <property type="entry name" value="HTH_MARR_2"/>
    <property type="match status" value="1"/>
</dbReference>
<evidence type="ECO:0000256" key="1">
    <source>
        <dbReference type="ARBA" id="ARBA00022679"/>
    </source>
</evidence>
<dbReference type="InterPro" id="IPR016181">
    <property type="entry name" value="Acyl_CoA_acyltransferase"/>
</dbReference>
<dbReference type="GO" id="GO:0016747">
    <property type="term" value="F:acyltransferase activity, transferring groups other than amino-acyl groups"/>
    <property type="evidence" value="ECO:0007669"/>
    <property type="project" value="InterPro"/>
</dbReference>
<dbReference type="InterPro" id="IPR036388">
    <property type="entry name" value="WH-like_DNA-bd_sf"/>
</dbReference>
<feature type="domain" description="N-acetyltransferase" evidence="4">
    <location>
        <begin position="144"/>
        <end position="291"/>
    </location>
</feature>
<dbReference type="SMART" id="SM00347">
    <property type="entry name" value="HTH_MARR"/>
    <property type="match status" value="1"/>
</dbReference>
<dbReference type="AlphaFoldDB" id="A0A6G6WA18"/>
<evidence type="ECO:0000259" key="4">
    <source>
        <dbReference type="PROSITE" id="PS51186"/>
    </source>
</evidence>
<dbReference type="KEGG" id="nano:G5V58_04165"/>
<dbReference type="Pfam" id="PF12802">
    <property type="entry name" value="MarR_2"/>
    <property type="match status" value="1"/>
</dbReference>
<organism evidence="5 6">
    <name type="scientific">Nocardioides anomalus</name>
    <dbReference type="NCBI Taxonomy" id="2712223"/>
    <lineage>
        <taxon>Bacteria</taxon>
        <taxon>Bacillati</taxon>
        <taxon>Actinomycetota</taxon>
        <taxon>Actinomycetes</taxon>
        <taxon>Propionibacteriales</taxon>
        <taxon>Nocardioidaceae</taxon>
        <taxon>Nocardioides</taxon>
    </lineage>
</organism>
<dbReference type="GO" id="GO:0003700">
    <property type="term" value="F:DNA-binding transcription factor activity"/>
    <property type="evidence" value="ECO:0007669"/>
    <property type="project" value="InterPro"/>
</dbReference>
<dbReference type="Pfam" id="PF00583">
    <property type="entry name" value="Acetyltransf_1"/>
    <property type="match status" value="1"/>
</dbReference>
<proteinExistence type="predicted"/>
<dbReference type="InterPro" id="IPR000182">
    <property type="entry name" value="GNAT_dom"/>
</dbReference>
<keyword evidence="6" id="KW-1185">Reference proteome</keyword>
<evidence type="ECO:0000259" key="3">
    <source>
        <dbReference type="PROSITE" id="PS50995"/>
    </source>
</evidence>
<name>A0A6G6WA18_9ACTN</name>
<reference evidence="5 6" key="1">
    <citation type="submission" date="2020-02" db="EMBL/GenBank/DDBJ databases">
        <title>Full genome sequence of Nocardioides sp. R-3366.</title>
        <authorList>
            <person name="Im W.-T."/>
        </authorList>
    </citation>
    <scope>NUCLEOTIDE SEQUENCE [LARGE SCALE GENOMIC DNA]</scope>
    <source>
        <strain evidence="5 6">R-3366</strain>
    </source>
</reference>
<protein>
    <submittedName>
        <fullName evidence="5">MarR family transcriptional regulator</fullName>
    </submittedName>
</protein>
<gene>
    <name evidence="5" type="ORF">G5V58_04165</name>
</gene>
<dbReference type="SUPFAM" id="SSF46785">
    <property type="entry name" value="Winged helix' DNA-binding domain"/>
    <property type="match status" value="1"/>
</dbReference>
<dbReference type="PANTHER" id="PTHR43877:SF2">
    <property type="entry name" value="AMINOALKYLPHOSPHONATE N-ACETYLTRANSFERASE-RELATED"/>
    <property type="match status" value="1"/>
</dbReference>
<evidence type="ECO:0000256" key="2">
    <source>
        <dbReference type="ARBA" id="ARBA00023315"/>
    </source>
</evidence>
<accession>A0A6G6WA18</accession>